<sequence>MVSINIFIISTLAAFVAAQAGFFVTQVSQGIVSGFVQGRSSGVDEQVASSEAAELVSLILNDPTLNPQFQTAADLVAFGFDGPKFVSFVSQAATAYSSFKDGPNFPIATSYFKEHNTDFNLNSAILSAQAQVTFYISLFTQQLNPLTVTPAVQTATASGISLAKDLFSELGIYDAVTVIPW</sequence>
<dbReference type="OrthoDB" id="10324601at2759"/>
<gene>
    <name evidence="1" type="ORF">B0I71DRAFT_133748</name>
</gene>
<organism evidence="1 2">
    <name type="scientific">Yarrowia lipolytica</name>
    <name type="common">Candida lipolytica</name>
    <dbReference type="NCBI Taxonomy" id="4952"/>
    <lineage>
        <taxon>Eukaryota</taxon>
        <taxon>Fungi</taxon>
        <taxon>Dikarya</taxon>
        <taxon>Ascomycota</taxon>
        <taxon>Saccharomycotina</taxon>
        <taxon>Dipodascomycetes</taxon>
        <taxon>Dipodascales</taxon>
        <taxon>Dipodascales incertae sedis</taxon>
        <taxon>Yarrowia</taxon>
    </lineage>
</organism>
<dbReference type="VEuPathDB" id="FungiDB:YALI1_C32079g"/>
<protein>
    <submittedName>
        <fullName evidence="1">Uncharacterized protein</fullName>
    </submittedName>
</protein>
<evidence type="ECO:0000313" key="2">
    <source>
        <dbReference type="Proteomes" id="UP000256601"/>
    </source>
</evidence>
<dbReference type="Proteomes" id="UP000256601">
    <property type="component" value="Unassembled WGS sequence"/>
</dbReference>
<dbReference type="AlphaFoldDB" id="A0A371C346"/>
<accession>A0A371C346</accession>
<proteinExistence type="predicted"/>
<dbReference type="EMBL" id="KZ859022">
    <property type="protein sequence ID" value="RDW24755.1"/>
    <property type="molecule type" value="Genomic_DNA"/>
</dbReference>
<name>A0A371C346_YARLL</name>
<dbReference type="VEuPathDB" id="FungiDB:YALI0_C23254g"/>
<reference evidence="1 2" key="1">
    <citation type="submission" date="2018-07" db="EMBL/GenBank/DDBJ databases">
        <title>Draft Genome Assemblies for Five Robust Yarrowia lipolytica Strains Exhibiting High Lipid Production and Pentose Sugar Utilization and Sugar Alcohol Secretion from Undetoxified Lignocellulosic Biomass Hydrolysates.</title>
        <authorList>
            <consortium name="DOE Joint Genome Institute"/>
            <person name="Walker C."/>
            <person name="Ryu S."/>
            <person name="Na H."/>
            <person name="Zane M."/>
            <person name="LaButti K."/>
            <person name="Lipzen A."/>
            <person name="Haridas S."/>
            <person name="Barry K."/>
            <person name="Grigoriev I.V."/>
            <person name="Quarterman J."/>
            <person name="Slininger P."/>
            <person name="Dien B."/>
            <person name="Trinh C.T."/>
        </authorList>
    </citation>
    <scope>NUCLEOTIDE SEQUENCE [LARGE SCALE GENOMIC DNA]</scope>
    <source>
        <strain evidence="1 2">YB392</strain>
    </source>
</reference>
<evidence type="ECO:0000313" key="1">
    <source>
        <dbReference type="EMBL" id="RDW24755.1"/>
    </source>
</evidence>